<dbReference type="Proteomes" id="UP000595332">
    <property type="component" value="Chromosome"/>
</dbReference>
<evidence type="ECO:0000313" key="2">
    <source>
        <dbReference type="Proteomes" id="UP000595332"/>
    </source>
</evidence>
<keyword evidence="1" id="KW-0378">Hydrolase</keyword>
<organism evidence="1 2">
    <name type="scientific">Neptunomonas japonica JAMM 1380</name>
    <dbReference type="NCBI Taxonomy" id="1441457"/>
    <lineage>
        <taxon>Bacteria</taxon>
        <taxon>Pseudomonadati</taxon>
        <taxon>Pseudomonadota</taxon>
        <taxon>Gammaproteobacteria</taxon>
        <taxon>Oceanospirillales</taxon>
        <taxon>Oceanospirillaceae</taxon>
        <taxon>Neptunomonas</taxon>
    </lineage>
</organism>
<dbReference type="AlphaFoldDB" id="A0A7R6P9J9"/>
<proteinExistence type="predicted"/>
<dbReference type="Pfam" id="PF05013">
    <property type="entry name" value="FGase"/>
    <property type="match status" value="1"/>
</dbReference>
<accession>A0A7R6P9J9</accession>
<dbReference type="GO" id="GO:0050129">
    <property type="term" value="F:N-formylglutamate deformylase activity"/>
    <property type="evidence" value="ECO:0007669"/>
    <property type="project" value="UniProtKB-EC"/>
</dbReference>
<dbReference type="PIRSF" id="PIRSF029730">
    <property type="entry name" value="UCP029730"/>
    <property type="match status" value="1"/>
</dbReference>
<dbReference type="SUPFAM" id="SSF53187">
    <property type="entry name" value="Zn-dependent exopeptidases"/>
    <property type="match status" value="1"/>
</dbReference>
<reference evidence="1 2" key="1">
    <citation type="journal article" date="2008" name="Int. J. Syst. Evol. Microbiol.">
        <title>Neptunomonas japonica sp. nov., an Osedax japonicus symbiont-like bacterium isolated from sediment adjacent to sperm whale carcasses off Kagoshima, Japan.</title>
        <authorList>
            <person name="Miyazaki M."/>
            <person name="Nogi Y."/>
            <person name="Fujiwara Y."/>
            <person name="Kawato M."/>
            <person name="Kubokawa K."/>
            <person name="Horikoshi K."/>
        </authorList>
    </citation>
    <scope>NUCLEOTIDE SEQUENCE [LARGE SCALE GENOMIC DNA]</scope>
    <source>
        <strain evidence="1 2">JAMM 1380</strain>
    </source>
</reference>
<dbReference type="Gene3D" id="3.40.630.40">
    <property type="entry name" value="Zn-dependent exopeptidases"/>
    <property type="match status" value="1"/>
</dbReference>
<dbReference type="InterPro" id="IPR007709">
    <property type="entry name" value="N-FG_amidohydro"/>
</dbReference>
<dbReference type="InterPro" id="IPR011227">
    <property type="entry name" value="UCP029730"/>
</dbReference>
<evidence type="ECO:0000313" key="1">
    <source>
        <dbReference type="EMBL" id="BBB29764.1"/>
    </source>
</evidence>
<keyword evidence="2" id="KW-1185">Reference proteome</keyword>
<dbReference type="EMBL" id="AP014546">
    <property type="protein sequence ID" value="BBB29764.1"/>
    <property type="molecule type" value="Genomic_DNA"/>
</dbReference>
<protein>
    <submittedName>
        <fullName evidence="1">N-formylglutamate amidohydrolase</fullName>
        <ecNumber evidence="1">3.5.1.68</ecNumber>
    </submittedName>
</protein>
<gene>
    <name evidence="1" type="ORF">NEJAP_1814</name>
</gene>
<dbReference type="EC" id="3.5.1.68" evidence="1"/>
<sequence>MTTVMMQGLEQSSVELVNPLGESDVLLVCEHASHYIPDSFTNLGISQAERLSHIGWDIGAADMARALSSMLDASLVLQRYSRLLYDCNRPPSEASAIPPLSEVTEIPGNKALTAEQRNYRVERIYEPFHQEIATQIATRKTAGRATILVTIHSFTPVFMGVNRAVQLGVICHENNTFANSFYRGARKLSHFDIRMNEPYGPSDPVLHMVTRHGDEQQIPNVMLEVRNDLIVDDAGQQECATLVAETLNSLT</sequence>
<dbReference type="KEGG" id="njp:NEJAP_1814"/>
<name>A0A7R6P9J9_9GAMM</name>